<dbReference type="AlphaFoldDB" id="A0A7U2ET03"/>
<evidence type="ECO:0000313" key="2">
    <source>
        <dbReference type="Proteomes" id="UP000663193"/>
    </source>
</evidence>
<keyword evidence="2" id="KW-1185">Reference proteome</keyword>
<organism evidence="1 2">
    <name type="scientific">Phaeosphaeria nodorum (strain SN15 / ATCC MYA-4574 / FGSC 10173)</name>
    <name type="common">Glume blotch fungus</name>
    <name type="synonym">Parastagonospora nodorum</name>
    <dbReference type="NCBI Taxonomy" id="321614"/>
    <lineage>
        <taxon>Eukaryota</taxon>
        <taxon>Fungi</taxon>
        <taxon>Dikarya</taxon>
        <taxon>Ascomycota</taxon>
        <taxon>Pezizomycotina</taxon>
        <taxon>Dothideomycetes</taxon>
        <taxon>Pleosporomycetidae</taxon>
        <taxon>Pleosporales</taxon>
        <taxon>Pleosporineae</taxon>
        <taxon>Phaeosphaeriaceae</taxon>
        <taxon>Parastagonospora</taxon>
    </lineage>
</organism>
<accession>A0A7U2ET03</accession>
<dbReference type="VEuPathDB" id="FungiDB:JI435_402460"/>
<dbReference type="Proteomes" id="UP000663193">
    <property type="component" value="Chromosome 2"/>
</dbReference>
<proteinExistence type="predicted"/>
<gene>
    <name evidence="1" type="ORF">JI435_402460</name>
</gene>
<evidence type="ECO:0000313" key="1">
    <source>
        <dbReference type="EMBL" id="QRC92439.1"/>
    </source>
</evidence>
<protein>
    <submittedName>
        <fullName evidence="1">Uncharacterized protein</fullName>
    </submittedName>
</protein>
<sequence length="89" mass="10007">MPLKQFEMEHRRDTVCCSSSKNIGIMSFFSVCLANVSRSQPEKKGEIRAYVEVTRCDVDIRLDREEVADAMYDIQPCGIGIVFEKASGA</sequence>
<reference evidence="2" key="1">
    <citation type="journal article" date="2021" name="BMC Genomics">
        <title>Chromosome-level genome assembly and manually-curated proteome of model necrotroph Parastagonospora nodorum Sn15 reveals a genome-wide trove of candidate effector homologs, and redundancy of virulence-related functions within an accessory chromosome.</title>
        <authorList>
            <person name="Bertazzoni S."/>
            <person name="Jones D.A.B."/>
            <person name="Phan H.T."/>
            <person name="Tan K.-C."/>
            <person name="Hane J.K."/>
        </authorList>
    </citation>
    <scope>NUCLEOTIDE SEQUENCE [LARGE SCALE GENOMIC DNA]</scope>
    <source>
        <strain evidence="2">SN15 / ATCC MYA-4574 / FGSC 10173)</strain>
    </source>
</reference>
<name>A0A7U2ET03_PHANO</name>
<dbReference type="EMBL" id="CP069024">
    <property type="protein sequence ID" value="QRC92439.1"/>
    <property type="molecule type" value="Genomic_DNA"/>
</dbReference>